<feature type="transmembrane region" description="Helical" evidence="10">
    <location>
        <begin position="9"/>
        <end position="28"/>
    </location>
</feature>
<feature type="transmembrane region" description="Helical" evidence="10">
    <location>
        <begin position="105"/>
        <end position="125"/>
    </location>
</feature>
<dbReference type="Proteomes" id="UP000001052">
    <property type="component" value="Chromosome"/>
</dbReference>
<dbReference type="GO" id="GO:0043190">
    <property type="term" value="C:ATP-binding cassette (ABC) transporter complex"/>
    <property type="evidence" value="ECO:0007669"/>
    <property type="project" value="InterPro"/>
</dbReference>
<evidence type="ECO:0000256" key="10">
    <source>
        <dbReference type="RuleBase" id="RU363032"/>
    </source>
</evidence>
<evidence type="ECO:0000313" key="13">
    <source>
        <dbReference type="Proteomes" id="UP000001052"/>
    </source>
</evidence>
<comment type="subcellular location">
    <subcellularLocation>
        <location evidence="2">Cell inner membrane</location>
        <topology evidence="2">Multi-pass membrane protein</topology>
    </subcellularLocation>
    <subcellularLocation>
        <location evidence="10">Cell membrane</location>
        <topology evidence="10">Multi-pass membrane protein</topology>
    </subcellularLocation>
</comment>
<keyword evidence="5" id="KW-1003">Cell membrane</keyword>
<dbReference type="Gene3D" id="1.10.3720.10">
    <property type="entry name" value="MetI-like"/>
    <property type="match status" value="1"/>
</dbReference>
<evidence type="ECO:0000313" key="12">
    <source>
        <dbReference type="EMBL" id="ACV67775.1"/>
    </source>
</evidence>
<feature type="transmembrane region" description="Helical" evidence="10">
    <location>
        <begin position="263"/>
        <end position="282"/>
    </location>
</feature>
<accession>C8X0F0</accession>
<dbReference type="InterPro" id="IPR043429">
    <property type="entry name" value="ArtM/GltK/GlnP/TcyL/YhdX-like"/>
</dbReference>
<gene>
    <name evidence="12" type="ordered locus">Dret_0478</name>
</gene>
<dbReference type="PANTHER" id="PTHR30614">
    <property type="entry name" value="MEMBRANE COMPONENT OF AMINO ACID ABC TRANSPORTER"/>
    <property type="match status" value="1"/>
</dbReference>
<evidence type="ECO:0000256" key="3">
    <source>
        <dbReference type="ARBA" id="ARBA00010072"/>
    </source>
</evidence>
<dbReference type="RefSeq" id="WP_015750933.1">
    <property type="nucleotide sequence ID" value="NC_013223.1"/>
</dbReference>
<dbReference type="NCBIfam" id="TIGR01726">
    <property type="entry name" value="HEQRo_perm_3TM"/>
    <property type="match status" value="1"/>
</dbReference>
<evidence type="ECO:0000256" key="7">
    <source>
        <dbReference type="ARBA" id="ARBA00022970"/>
    </source>
</evidence>
<sequence>MWQRPAKWTWFDTLFLAVVVGGGSWLLHNAATELAYKWQWEVIPQYLVRYDEQAGHWVPNLLLQGLLTTIRLSFWSTLLATCIGVVMGLFRVSPSLFKRLIAQSYVVLSRNLPPLVLVFLLYYFFSDQLLPSLGLQEMVGRFPPLAQKIIALVFAEPAQLMTTISAVVTLALYEGAYITEIVRSGIQSIERGQWEAAYALGLSKFEQLRYVILPQAVRRVIPPLTGQFISTIKDSAIVSVISVPELTFQGMELMAATYLTFEVWITVTVLYFLLTFSCSLLARRIEVFLQKRD</sequence>
<dbReference type="InterPro" id="IPR035906">
    <property type="entry name" value="MetI-like_sf"/>
</dbReference>
<dbReference type="EMBL" id="CP001734">
    <property type="protein sequence ID" value="ACV67775.1"/>
    <property type="molecule type" value="Genomic_DNA"/>
</dbReference>
<name>C8X0F0_DESRD</name>
<dbReference type="KEGG" id="drt:Dret_0478"/>
<keyword evidence="7" id="KW-0029">Amino-acid transport</keyword>
<reference evidence="13" key="1">
    <citation type="submission" date="2009-09" db="EMBL/GenBank/DDBJ databases">
        <title>The complete chromosome of Desulfohalobium retbaense DSM 5692.</title>
        <authorList>
            <consortium name="US DOE Joint Genome Institute (JGI-PGF)"/>
            <person name="Lucas S."/>
            <person name="Copeland A."/>
            <person name="Lapidus A."/>
            <person name="Glavina del Rio T."/>
            <person name="Dalin E."/>
            <person name="Tice H."/>
            <person name="Bruce D."/>
            <person name="Goodwin L."/>
            <person name="Pitluck S."/>
            <person name="Kyrpides N."/>
            <person name="Mavromatis K."/>
            <person name="Ivanova N."/>
            <person name="Mikhailova N."/>
            <person name="Munk A.C."/>
            <person name="Brettin T."/>
            <person name="Detter J.C."/>
            <person name="Han C."/>
            <person name="Tapia R."/>
            <person name="Larimer F."/>
            <person name="Land M."/>
            <person name="Hauser L."/>
            <person name="Markowitz V."/>
            <person name="Cheng J.-F."/>
            <person name="Hugenholtz P."/>
            <person name="Woyke T."/>
            <person name="Wu D."/>
            <person name="Spring S."/>
            <person name="Klenk H.-P."/>
            <person name="Eisen J.A."/>
        </authorList>
    </citation>
    <scope>NUCLEOTIDE SEQUENCE [LARGE SCALE GENOMIC DNA]</scope>
    <source>
        <strain evidence="13">DSM 5692</strain>
    </source>
</reference>
<evidence type="ECO:0000256" key="8">
    <source>
        <dbReference type="ARBA" id="ARBA00022989"/>
    </source>
</evidence>
<proteinExistence type="inferred from homology"/>
<dbReference type="OrthoDB" id="5470298at2"/>
<organism evidence="12 13">
    <name type="scientific">Desulfohalobium retbaense (strain ATCC 49708 / DSM 5692 / JCM 16813 / HR100)</name>
    <dbReference type="NCBI Taxonomy" id="485915"/>
    <lineage>
        <taxon>Bacteria</taxon>
        <taxon>Pseudomonadati</taxon>
        <taxon>Thermodesulfobacteriota</taxon>
        <taxon>Desulfovibrionia</taxon>
        <taxon>Desulfovibrionales</taxon>
        <taxon>Desulfohalobiaceae</taxon>
        <taxon>Desulfohalobium</taxon>
    </lineage>
</organism>
<evidence type="ECO:0000256" key="1">
    <source>
        <dbReference type="ARBA" id="ARBA00003159"/>
    </source>
</evidence>
<evidence type="ECO:0000256" key="6">
    <source>
        <dbReference type="ARBA" id="ARBA00022692"/>
    </source>
</evidence>
<dbReference type="InterPro" id="IPR010065">
    <property type="entry name" value="AA_ABC_transptr_permease_3TM"/>
</dbReference>
<comment type="function">
    <text evidence="1">Part of the binding-protein-dependent transport system for glutamine; probably responsible for the translocation of the substrate across the membrane.</text>
</comment>
<dbReference type="AlphaFoldDB" id="C8X0F0"/>
<dbReference type="HOGENOM" id="CLU_019602_1_2_7"/>
<dbReference type="GO" id="GO:0022857">
    <property type="term" value="F:transmembrane transporter activity"/>
    <property type="evidence" value="ECO:0007669"/>
    <property type="project" value="InterPro"/>
</dbReference>
<evidence type="ECO:0000256" key="9">
    <source>
        <dbReference type="ARBA" id="ARBA00023136"/>
    </source>
</evidence>
<keyword evidence="4 10" id="KW-0813">Transport</keyword>
<reference evidence="12 13" key="2">
    <citation type="journal article" date="2010" name="Stand. Genomic Sci.">
        <title>Complete genome sequence of Desulfohalobium retbaense type strain (HR(100)).</title>
        <authorList>
            <person name="Spring S."/>
            <person name="Nolan M."/>
            <person name="Lapidus A."/>
            <person name="Glavina Del Rio T."/>
            <person name="Copeland A."/>
            <person name="Tice H."/>
            <person name="Cheng J.F."/>
            <person name="Lucas S."/>
            <person name="Land M."/>
            <person name="Chen F."/>
            <person name="Bruce D."/>
            <person name="Goodwin L."/>
            <person name="Pitluck S."/>
            <person name="Ivanova N."/>
            <person name="Mavromatis K."/>
            <person name="Mikhailova N."/>
            <person name="Pati A."/>
            <person name="Chen A."/>
            <person name="Palaniappan K."/>
            <person name="Hauser L."/>
            <person name="Chang Y.J."/>
            <person name="Jeffries C.D."/>
            <person name="Munk C."/>
            <person name="Kiss H."/>
            <person name="Chain P."/>
            <person name="Han C."/>
            <person name="Brettin T."/>
            <person name="Detter J.C."/>
            <person name="Schuler E."/>
            <person name="Goker M."/>
            <person name="Rohde M."/>
            <person name="Bristow J."/>
            <person name="Eisen J.A."/>
            <person name="Markowitz V."/>
            <person name="Hugenholtz P."/>
            <person name="Kyrpides N.C."/>
            <person name="Klenk H.P."/>
        </authorList>
    </citation>
    <scope>NUCLEOTIDE SEQUENCE [LARGE SCALE GENOMIC DNA]</scope>
    <source>
        <strain evidence="12 13">DSM 5692</strain>
    </source>
</reference>
<dbReference type="Pfam" id="PF00528">
    <property type="entry name" value="BPD_transp_1"/>
    <property type="match status" value="1"/>
</dbReference>
<dbReference type="PROSITE" id="PS50928">
    <property type="entry name" value="ABC_TM1"/>
    <property type="match status" value="1"/>
</dbReference>
<keyword evidence="8 10" id="KW-1133">Transmembrane helix</keyword>
<dbReference type="SUPFAM" id="SSF161098">
    <property type="entry name" value="MetI-like"/>
    <property type="match status" value="1"/>
</dbReference>
<comment type="similarity">
    <text evidence="3">Belongs to the binding-protein-dependent transport system permease family. HisMQ subfamily.</text>
</comment>
<dbReference type="PANTHER" id="PTHR30614:SF20">
    <property type="entry name" value="GLUTAMINE TRANSPORT SYSTEM PERMEASE PROTEIN GLNP"/>
    <property type="match status" value="1"/>
</dbReference>
<dbReference type="STRING" id="485915.Dret_0478"/>
<dbReference type="CDD" id="cd06261">
    <property type="entry name" value="TM_PBP2"/>
    <property type="match status" value="1"/>
</dbReference>
<dbReference type="GO" id="GO:0006865">
    <property type="term" value="P:amino acid transport"/>
    <property type="evidence" value="ECO:0007669"/>
    <property type="project" value="UniProtKB-KW"/>
</dbReference>
<protein>
    <submittedName>
        <fullName evidence="12">Polar amino acid ABC transporter, inner membrane subunit</fullName>
    </submittedName>
</protein>
<evidence type="ECO:0000256" key="2">
    <source>
        <dbReference type="ARBA" id="ARBA00004429"/>
    </source>
</evidence>
<evidence type="ECO:0000256" key="4">
    <source>
        <dbReference type="ARBA" id="ARBA00022448"/>
    </source>
</evidence>
<feature type="domain" description="ABC transmembrane type-1" evidence="11">
    <location>
        <begin position="66"/>
        <end position="282"/>
    </location>
</feature>
<feature type="transmembrane region" description="Helical" evidence="10">
    <location>
        <begin position="72"/>
        <end position="93"/>
    </location>
</feature>
<evidence type="ECO:0000259" key="11">
    <source>
        <dbReference type="PROSITE" id="PS50928"/>
    </source>
</evidence>
<dbReference type="eggNOG" id="COG0765">
    <property type="taxonomic scope" value="Bacteria"/>
</dbReference>
<dbReference type="InterPro" id="IPR000515">
    <property type="entry name" value="MetI-like"/>
</dbReference>
<keyword evidence="13" id="KW-1185">Reference proteome</keyword>
<keyword evidence="9 10" id="KW-0472">Membrane</keyword>
<keyword evidence="6 10" id="KW-0812">Transmembrane</keyword>
<evidence type="ECO:0000256" key="5">
    <source>
        <dbReference type="ARBA" id="ARBA00022475"/>
    </source>
</evidence>